<dbReference type="FunFam" id="1.10.10.10:FF:000441">
    <property type="entry name" value="AsnC family transcriptional regulator"/>
    <property type="match status" value="1"/>
</dbReference>
<dbReference type="SUPFAM" id="SSF54909">
    <property type="entry name" value="Dimeric alpha+beta barrel"/>
    <property type="match status" value="1"/>
</dbReference>
<dbReference type="Pfam" id="PF13412">
    <property type="entry name" value="HTH_24"/>
    <property type="match status" value="1"/>
</dbReference>
<dbReference type="AlphaFoldDB" id="A0A2B9DW28"/>
<evidence type="ECO:0000256" key="3">
    <source>
        <dbReference type="ARBA" id="ARBA00023163"/>
    </source>
</evidence>
<dbReference type="InterPro" id="IPR019888">
    <property type="entry name" value="Tscrpt_reg_AsnC-like"/>
</dbReference>
<dbReference type="SMART" id="SM00344">
    <property type="entry name" value="HTH_ASNC"/>
    <property type="match status" value="1"/>
</dbReference>
<sequence>MQNAVKLDEIDHKIMNLLYENARISVSEIGRIISMTQPAVKERINKLEDQGVIAAYRTRFEPSKINKNIQAFIMFKTSQCSDFIQFCNAAPEVTDLYRISGEFNYMMKVMSDSMDSLAAFLDSLMQFGLSSPLIVLKSEFEEKLSFS</sequence>
<gene>
    <name evidence="5" type="ORF">CN958_16925</name>
</gene>
<evidence type="ECO:0000313" key="5">
    <source>
        <dbReference type="EMBL" id="PGM91813.1"/>
    </source>
</evidence>
<dbReference type="Proteomes" id="UP000222054">
    <property type="component" value="Unassembled WGS sequence"/>
</dbReference>
<dbReference type="GO" id="GO:0043565">
    <property type="term" value="F:sequence-specific DNA binding"/>
    <property type="evidence" value="ECO:0007669"/>
    <property type="project" value="InterPro"/>
</dbReference>
<evidence type="ECO:0000256" key="2">
    <source>
        <dbReference type="ARBA" id="ARBA00023125"/>
    </source>
</evidence>
<keyword evidence="3" id="KW-0804">Transcription</keyword>
<keyword evidence="2" id="KW-0238">DNA-binding</keyword>
<evidence type="ECO:0000256" key="1">
    <source>
        <dbReference type="ARBA" id="ARBA00023015"/>
    </source>
</evidence>
<dbReference type="PRINTS" id="PR00033">
    <property type="entry name" value="HTHASNC"/>
</dbReference>
<dbReference type="GO" id="GO:0043200">
    <property type="term" value="P:response to amino acid"/>
    <property type="evidence" value="ECO:0007669"/>
    <property type="project" value="TreeGrafter"/>
</dbReference>
<dbReference type="RefSeq" id="WP_098777697.1">
    <property type="nucleotide sequence ID" value="NZ_NUHO01000069.1"/>
</dbReference>
<dbReference type="SUPFAM" id="SSF46785">
    <property type="entry name" value="Winged helix' DNA-binding domain"/>
    <property type="match status" value="1"/>
</dbReference>
<dbReference type="Gene3D" id="3.30.70.920">
    <property type="match status" value="1"/>
</dbReference>
<dbReference type="InterPro" id="IPR036388">
    <property type="entry name" value="WH-like_DNA-bd_sf"/>
</dbReference>
<dbReference type="InterPro" id="IPR011991">
    <property type="entry name" value="ArsR-like_HTH"/>
</dbReference>
<dbReference type="InterPro" id="IPR036390">
    <property type="entry name" value="WH_DNA-bd_sf"/>
</dbReference>
<keyword evidence="1" id="KW-0805">Transcription regulation</keyword>
<dbReference type="Gene3D" id="1.10.10.10">
    <property type="entry name" value="Winged helix-like DNA-binding domain superfamily/Winged helix DNA-binding domain"/>
    <property type="match status" value="1"/>
</dbReference>
<comment type="caution">
    <text evidence="5">The sequence shown here is derived from an EMBL/GenBank/DDBJ whole genome shotgun (WGS) entry which is preliminary data.</text>
</comment>
<organism evidence="5 6">
    <name type="scientific">Bacillus cereus</name>
    <dbReference type="NCBI Taxonomy" id="1396"/>
    <lineage>
        <taxon>Bacteria</taxon>
        <taxon>Bacillati</taxon>
        <taxon>Bacillota</taxon>
        <taxon>Bacilli</taxon>
        <taxon>Bacillales</taxon>
        <taxon>Bacillaceae</taxon>
        <taxon>Bacillus</taxon>
        <taxon>Bacillus cereus group</taxon>
    </lineage>
</organism>
<accession>A0A2B9DW28</accession>
<dbReference type="Pfam" id="PF01037">
    <property type="entry name" value="AsnC_trans_reg"/>
    <property type="match status" value="1"/>
</dbReference>
<protein>
    <submittedName>
        <fullName evidence="5">AsnC family transcriptional regulator</fullName>
    </submittedName>
</protein>
<dbReference type="InterPro" id="IPR000485">
    <property type="entry name" value="AsnC-type_HTH_dom"/>
</dbReference>
<proteinExistence type="predicted"/>
<evidence type="ECO:0000313" key="6">
    <source>
        <dbReference type="Proteomes" id="UP000222054"/>
    </source>
</evidence>
<dbReference type="PROSITE" id="PS50956">
    <property type="entry name" value="HTH_ASNC_2"/>
    <property type="match status" value="1"/>
</dbReference>
<dbReference type="InterPro" id="IPR011008">
    <property type="entry name" value="Dimeric_a/b-barrel"/>
</dbReference>
<feature type="domain" description="HTH asnC-type" evidence="4">
    <location>
        <begin position="7"/>
        <end position="68"/>
    </location>
</feature>
<dbReference type="EMBL" id="NUHO01000069">
    <property type="protein sequence ID" value="PGM91813.1"/>
    <property type="molecule type" value="Genomic_DNA"/>
</dbReference>
<reference evidence="5 6" key="1">
    <citation type="submission" date="2017-09" db="EMBL/GenBank/DDBJ databases">
        <title>Large-scale bioinformatics analysis of Bacillus genomes uncovers conserved roles of natural products in bacterial physiology.</title>
        <authorList>
            <consortium name="Agbiome Team Llc"/>
            <person name="Bleich R.M."/>
            <person name="Grubbs K.J."/>
            <person name="Santa Maria K.C."/>
            <person name="Allen S.E."/>
            <person name="Farag S."/>
            <person name="Shank E.A."/>
            <person name="Bowers A."/>
        </authorList>
    </citation>
    <scope>NUCLEOTIDE SEQUENCE [LARGE SCALE GENOMIC DNA]</scope>
    <source>
        <strain evidence="5 6">AFS053130</strain>
    </source>
</reference>
<dbReference type="PANTHER" id="PTHR30154">
    <property type="entry name" value="LEUCINE-RESPONSIVE REGULATORY PROTEIN"/>
    <property type="match status" value="1"/>
</dbReference>
<dbReference type="GO" id="GO:0005829">
    <property type="term" value="C:cytosol"/>
    <property type="evidence" value="ECO:0007669"/>
    <property type="project" value="TreeGrafter"/>
</dbReference>
<dbReference type="InterPro" id="IPR019887">
    <property type="entry name" value="Tscrpt_reg_AsnC/Lrp_C"/>
</dbReference>
<evidence type="ECO:0000259" key="4">
    <source>
        <dbReference type="PROSITE" id="PS50956"/>
    </source>
</evidence>
<name>A0A2B9DW28_BACCE</name>
<dbReference type="CDD" id="cd00090">
    <property type="entry name" value="HTH_ARSR"/>
    <property type="match status" value="1"/>
</dbReference>
<dbReference type="PANTHER" id="PTHR30154:SF20">
    <property type="entry name" value="LEUCINE-RESPONSIVE REGULATORY PROTEIN"/>
    <property type="match status" value="1"/>
</dbReference>